<organism evidence="1 2">
    <name type="scientific">Streptomyces smaragdinus</name>
    <dbReference type="NCBI Taxonomy" id="2585196"/>
    <lineage>
        <taxon>Bacteria</taxon>
        <taxon>Bacillati</taxon>
        <taxon>Actinomycetota</taxon>
        <taxon>Actinomycetes</taxon>
        <taxon>Kitasatosporales</taxon>
        <taxon>Streptomycetaceae</taxon>
        <taxon>Streptomyces</taxon>
    </lineage>
</organism>
<dbReference type="AlphaFoldDB" id="A0A7K0CBX5"/>
<keyword evidence="2" id="KW-1185">Reference proteome</keyword>
<protein>
    <submittedName>
        <fullName evidence="1">Uncharacterized protein</fullName>
    </submittedName>
</protein>
<name>A0A7K0CBX5_9ACTN</name>
<evidence type="ECO:0000313" key="1">
    <source>
        <dbReference type="EMBL" id="MQY10957.1"/>
    </source>
</evidence>
<gene>
    <name evidence="1" type="ORF">SRB5_10710</name>
</gene>
<dbReference type="RefSeq" id="WP_153450242.1">
    <property type="nucleotide sequence ID" value="NZ_WEGJ01000002.1"/>
</dbReference>
<proteinExistence type="predicted"/>
<reference evidence="1 2" key="1">
    <citation type="submission" date="2019-10" db="EMBL/GenBank/DDBJ databases">
        <title>Streptomyces smaragdinus sp. nov. and Streptomyces fabii sp. nov., isolated from the gut of fungus growing-termite Macrotermes natalensis.</title>
        <authorList>
            <person name="Schwitalla J."/>
            <person name="Benndorf R."/>
            <person name="Martin K."/>
            <person name="De Beer W."/>
            <person name="Kaster A.-K."/>
            <person name="Vollmers J."/>
            <person name="Poulsen M."/>
            <person name="Beemelmanns C."/>
        </authorList>
    </citation>
    <scope>NUCLEOTIDE SEQUENCE [LARGE SCALE GENOMIC DNA]</scope>
    <source>
        <strain evidence="1 2">RB5</strain>
    </source>
</reference>
<evidence type="ECO:0000313" key="2">
    <source>
        <dbReference type="Proteomes" id="UP000466345"/>
    </source>
</evidence>
<comment type="caution">
    <text evidence="1">The sequence shown here is derived from an EMBL/GenBank/DDBJ whole genome shotgun (WGS) entry which is preliminary data.</text>
</comment>
<sequence>MTLVDVLARLAATGSLGKLRPGARWADIAAAYGEPEDLGPVSRRRRWPRRFGVGSVELLVCRCRALRSLTLSLMLDAVMLPGPGPGQVRSFDPYVSEATLTAAMRDVGCSWTVREYDFGQRDLRTAPEDDVRVDFAFVDRDTYDGPGADEWTLAKAGFWTMDHAGCPEP</sequence>
<dbReference type="OrthoDB" id="3637795at2"/>
<dbReference type="Proteomes" id="UP000466345">
    <property type="component" value="Unassembled WGS sequence"/>
</dbReference>
<dbReference type="EMBL" id="WEGJ01000002">
    <property type="protein sequence ID" value="MQY10957.1"/>
    <property type="molecule type" value="Genomic_DNA"/>
</dbReference>
<accession>A0A7K0CBX5</accession>